<dbReference type="CDD" id="cd17335">
    <property type="entry name" value="MFS_MFSD6"/>
    <property type="match status" value="1"/>
</dbReference>
<reference evidence="9" key="1">
    <citation type="submission" date="2021-01" db="EMBL/GenBank/DDBJ databases">
        <authorList>
            <person name="Corre E."/>
            <person name="Pelletier E."/>
            <person name="Niang G."/>
            <person name="Scheremetjew M."/>
            <person name="Finn R."/>
            <person name="Kale V."/>
            <person name="Holt S."/>
            <person name="Cochrane G."/>
            <person name="Meng A."/>
            <person name="Brown T."/>
            <person name="Cohen L."/>
        </authorList>
    </citation>
    <scope>NUCLEOTIDE SEQUENCE</scope>
    <source>
        <strain evidence="9">CCMP2084</strain>
    </source>
</reference>
<feature type="transmembrane region" description="Helical" evidence="7">
    <location>
        <begin position="491"/>
        <end position="508"/>
    </location>
</feature>
<feature type="transmembrane region" description="Helical" evidence="7">
    <location>
        <begin position="170"/>
        <end position="191"/>
    </location>
</feature>
<dbReference type="GO" id="GO:0022857">
    <property type="term" value="F:transmembrane transporter activity"/>
    <property type="evidence" value="ECO:0007669"/>
    <property type="project" value="InterPro"/>
</dbReference>
<evidence type="ECO:0000256" key="3">
    <source>
        <dbReference type="ARBA" id="ARBA00022692"/>
    </source>
</evidence>
<keyword evidence="4 7" id="KW-1133">Transmembrane helix</keyword>
<feature type="transmembrane region" description="Helical" evidence="7">
    <location>
        <begin position="398"/>
        <end position="420"/>
    </location>
</feature>
<keyword evidence="5 7" id="KW-0472">Membrane</keyword>
<name>A0A7S2XSE9_9STRA</name>
<evidence type="ECO:0000256" key="7">
    <source>
        <dbReference type="SAM" id="Phobius"/>
    </source>
</evidence>
<dbReference type="GO" id="GO:0016020">
    <property type="term" value="C:membrane"/>
    <property type="evidence" value="ECO:0007669"/>
    <property type="project" value="UniProtKB-SubCell"/>
</dbReference>
<dbReference type="Pfam" id="PF12832">
    <property type="entry name" value="MFS_1_like"/>
    <property type="match status" value="1"/>
</dbReference>
<evidence type="ECO:0000259" key="8">
    <source>
        <dbReference type="PROSITE" id="PS50850"/>
    </source>
</evidence>
<feature type="transmembrane region" description="Helical" evidence="7">
    <location>
        <begin position="432"/>
        <end position="450"/>
    </location>
</feature>
<keyword evidence="3 7" id="KW-0812">Transmembrane</keyword>
<dbReference type="InterPro" id="IPR024989">
    <property type="entry name" value="MFS_assoc_dom"/>
</dbReference>
<dbReference type="InterPro" id="IPR051717">
    <property type="entry name" value="MFS_MFSD6"/>
</dbReference>
<feature type="domain" description="Major facilitator superfamily (MFS) profile" evidence="8">
    <location>
        <begin position="396"/>
        <end position="597"/>
    </location>
</feature>
<comment type="similarity">
    <text evidence="2">Belongs to the major facilitator superfamily. MFSD6 family.</text>
</comment>
<dbReference type="InterPro" id="IPR020846">
    <property type="entry name" value="MFS_dom"/>
</dbReference>
<feature type="transmembrane region" description="Helical" evidence="7">
    <location>
        <begin position="330"/>
        <end position="349"/>
    </location>
</feature>
<evidence type="ECO:0000256" key="6">
    <source>
        <dbReference type="SAM" id="MobiDB-lite"/>
    </source>
</evidence>
<proteinExistence type="inferred from homology"/>
<feature type="transmembrane region" description="Helical" evidence="7">
    <location>
        <begin position="553"/>
        <end position="573"/>
    </location>
</feature>
<sequence length="597" mass="66424">MEARRVESKMNESASSSKHHRIRKVRRRCASTYYYLEAFLCLLIVATAECSSSASDSLGGISCTHLQRRRKPHQLLDEHSLKHSFRSRGRSVTVPLKSSCRIFRYRGGGQKTNREVAIIEQDELIKQKETLENKRLMILIKVLFLSYYGSLGCLMPYLPVYYHSLGHGGLIIGMIGAVKPLTTFIVAPFWGFLADRSGDKFRILKLTFLVSLIGQLSVSYSHEVNFMVGMTLFSAIMNAPVKCLIDSMVMDNLNEEDRSQYGRLRLWGQLGFGLGSSGVGMLLSRSQALFSDNADTAPSMAPLVEGAAYVQNGMRQLHNFGIHFWHNLTGYKLLFASYAALSIPTWLCLQKFHKMETEKRQIAATQSPKGKKVIVEEEKRGANVLQGLNMLIHNSDAILFFFLVFVVGISSGCIENFAYVRIREVGGSGKEMGLSRLVSSAAGAPMFWFSGPLTERLGADRVLVLSLLSYVLRFFIYALMRNPYHGLPAEALRGVAFAAFWSTCTVYAHRISPPGMSATMLMFMNAMYGGLGQSLGAIIGGKLQTTYGTVKTFVYSGIFDLCFVGLVVAYLSVRQGSSFRDPKPIVPFDSELKKSRV</sequence>
<dbReference type="InterPro" id="IPR036259">
    <property type="entry name" value="MFS_trans_sf"/>
</dbReference>
<dbReference type="PANTHER" id="PTHR16172">
    <property type="entry name" value="MAJOR FACILITATOR SUPERFAMILY DOMAIN-CONTAINING PROTEIN 6-LIKE"/>
    <property type="match status" value="1"/>
</dbReference>
<dbReference type="PANTHER" id="PTHR16172:SF41">
    <property type="entry name" value="MAJOR FACILITATOR SUPERFAMILY DOMAIN-CONTAINING PROTEIN 6-LIKE"/>
    <property type="match status" value="1"/>
</dbReference>
<comment type="subcellular location">
    <subcellularLocation>
        <location evidence="1">Membrane</location>
        <topology evidence="1">Multi-pass membrane protein</topology>
    </subcellularLocation>
</comment>
<dbReference type="PROSITE" id="PS50850">
    <property type="entry name" value="MFS"/>
    <property type="match status" value="1"/>
</dbReference>
<dbReference type="Gene3D" id="1.20.1250.20">
    <property type="entry name" value="MFS general substrate transporter like domains"/>
    <property type="match status" value="2"/>
</dbReference>
<feature type="region of interest" description="Disordered" evidence="6">
    <location>
        <begin position="1"/>
        <end position="21"/>
    </location>
</feature>
<dbReference type="AlphaFoldDB" id="A0A7S2XSE9"/>
<feature type="transmembrane region" description="Helical" evidence="7">
    <location>
        <begin position="462"/>
        <end position="479"/>
    </location>
</feature>
<dbReference type="EMBL" id="HBHQ01024612">
    <property type="protein sequence ID" value="CAD9824746.1"/>
    <property type="molecule type" value="Transcribed_RNA"/>
</dbReference>
<feature type="compositionally biased region" description="Basic and acidic residues" evidence="6">
    <location>
        <begin position="1"/>
        <end position="10"/>
    </location>
</feature>
<feature type="transmembrane region" description="Helical" evidence="7">
    <location>
        <begin position="520"/>
        <end position="541"/>
    </location>
</feature>
<evidence type="ECO:0000313" key="9">
    <source>
        <dbReference type="EMBL" id="CAD9824746.1"/>
    </source>
</evidence>
<organism evidence="9">
    <name type="scientific">Attheya septentrionalis</name>
    <dbReference type="NCBI Taxonomy" id="420275"/>
    <lineage>
        <taxon>Eukaryota</taxon>
        <taxon>Sar</taxon>
        <taxon>Stramenopiles</taxon>
        <taxon>Ochrophyta</taxon>
        <taxon>Bacillariophyta</taxon>
        <taxon>Coscinodiscophyceae</taxon>
        <taxon>Chaetocerotophycidae</taxon>
        <taxon>Chaetocerotales</taxon>
        <taxon>Attheyaceae</taxon>
        <taxon>Attheya</taxon>
    </lineage>
</organism>
<evidence type="ECO:0000256" key="1">
    <source>
        <dbReference type="ARBA" id="ARBA00004141"/>
    </source>
</evidence>
<accession>A0A7S2XSE9</accession>
<evidence type="ECO:0000256" key="2">
    <source>
        <dbReference type="ARBA" id="ARBA00005241"/>
    </source>
</evidence>
<evidence type="ECO:0000256" key="5">
    <source>
        <dbReference type="ARBA" id="ARBA00023136"/>
    </source>
</evidence>
<evidence type="ECO:0000256" key="4">
    <source>
        <dbReference type="ARBA" id="ARBA00022989"/>
    </source>
</evidence>
<dbReference type="SUPFAM" id="SSF103473">
    <property type="entry name" value="MFS general substrate transporter"/>
    <property type="match status" value="1"/>
</dbReference>
<gene>
    <name evidence="9" type="ORF">ASEP1449_LOCUS16580</name>
</gene>
<feature type="transmembrane region" description="Helical" evidence="7">
    <location>
        <begin position="136"/>
        <end position="158"/>
    </location>
</feature>
<protein>
    <recommendedName>
        <fullName evidence="8">Major facilitator superfamily (MFS) profile domain-containing protein</fullName>
    </recommendedName>
</protein>